<feature type="transmembrane region" description="Helical" evidence="5">
    <location>
        <begin position="75"/>
        <end position="97"/>
    </location>
</feature>
<keyword evidence="8" id="KW-1185">Reference proteome</keyword>
<dbReference type="GO" id="GO:0016020">
    <property type="term" value="C:membrane"/>
    <property type="evidence" value="ECO:0007669"/>
    <property type="project" value="UniProtKB-SubCell"/>
</dbReference>
<dbReference type="GO" id="GO:0004930">
    <property type="term" value="F:G protein-coupled receptor activity"/>
    <property type="evidence" value="ECO:0007669"/>
    <property type="project" value="InterPro"/>
</dbReference>
<feature type="domain" description="G-protein coupled receptors family 3 profile" evidence="6">
    <location>
        <begin position="4"/>
        <end position="210"/>
    </location>
</feature>
<protein>
    <recommendedName>
        <fullName evidence="6">G-protein coupled receptors family 3 profile domain-containing protein</fullName>
    </recommendedName>
</protein>
<dbReference type="OrthoDB" id="2121906at2759"/>
<dbReference type="InterPro" id="IPR017978">
    <property type="entry name" value="GPCR_3_C"/>
</dbReference>
<evidence type="ECO:0000313" key="8">
    <source>
        <dbReference type="Proteomes" id="UP000242474"/>
    </source>
</evidence>
<evidence type="ECO:0000313" key="7">
    <source>
        <dbReference type="EMBL" id="PIA15371.1"/>
    </source>
</evidence>
<keyword evidence="4 5" id="KW-0472">Membrane</keyword>
<keyword evidence="3 5" id="KW-1133">Transmembrane helix</keyword>
<dbReference type="STRING" id="763665.A0A2G5B8N8"/>
<feature type="transmembrane region" description="Helical" evidence="5">
    <location>
        <begin position="228"/>
        <end position="247"/>
    </location>
</feature>
<evidence type="ECO:0000256" key="1">
    <source>
        <dbReference type="ARBA" id="ARBA00004141"/>
    </source>
</evidence>
<evidence type="ECO:0000256" key="3">
    <source>
        <dbReference type="ARBA" id="ARBA00022989"/>
    </source>
</evidence>
<evidence type="ECO:0000256" key="4">
    <source>
        <dbReference type="ARBA" id="ARBA00023136"/>
    </source>
</evidence>
<feature type="transmembrane region" description="Helical" evidence="5">
    <location>
        <begin position="109"/>
        <end position="128"/>
    </location>
</feature>
<evidence type="ECO:0000256" key="2">
    <source>
        <dbReference type="ARBA" id="ARBA00022692"/>
    </source>
</evidence>
<feature type="transmembrane region" description="Helical" evidence="5">
    <location>
        <begin position="187"/>
        <end position="208"/>
    </location>
</feature>
<keyword evidence="2 5" id="KW-0812">Transmembrane</keyword>
<feature type="transmembrane region" description="Helical" evidence="5">
    <location>
        <begin position="6"/>
        <end position="24"/>
    </location>
</feature>
<dbReference type="AlphaFoldDB" id="A0A2G5B8N8"/>
<dbReference type="Pfam" id="PF00003">
    <property type="entry name" value="7tm_3"/>
    <property type="match status" value="1"/>
</dbReference>
<dbReference type="EMBL" id="KZ303508">
    <property type="protein sequence ID" value="PIA15371.1"/>
    <property type="molecule type" value="Genomic_DNA"/>
</dbReference>
<feature type="transmembrane region" description="Helical" evidence="5">
    <location>
        <begin position="157"/>
        <end position="175"/>
    </location>
</feature>
<feature type="transmembrane region" description="Helical" evidence="5">
    <location>
        <begin position="36"/>
        <end position="55"/>
    </location>
</feature>
<name>A0A2G5B8N8_COERN</name>
<proteinExistence type="predicted"/>
<accession>A0A2G5B8N8</accession>
<evidence type="ECO:0000259" key="6">
    <source>
        <dbReference type="Pfam" id="PF00003"/>
    </source>
</evidence>
<sequence length="420" mass="47961">MTLIIVISTVYFIDIIAVIFLLWNRQYPPLKSKNPVLMACALCSCICWFIGDLQINGHVHLKNTILTNCKGIGVWIRVLLGVCTVSALIALRSYGLYRIFCQNRLYKGFGFYLPFLIYCTCTLIYGIITQVLKPSVTVEYIPDLDICYCPRPFRAALYGYIWITWVLIAIINWKIRNIKSSFNESREMAFSCAVVFAILTFSTAMQFSQPNYPLNQILRLLTTGMDHLSTNLVWWAIVGIPLINCLFNHKGYLEKWTLKLKEDGLQHEYNVKLEPYNTTETNITTHSEDKFNLYDNGSHTPEFLLNDKPRPPSRKIMRPYTYERQSYQTTIGRSARLSNPDDPFDIPPAFIQNTTQMMVVDNDPFHLFSSGPMPTNYSPATNHATHTVTPPAQTSGNSQIVFTYASMSPSDRSANNSTRV</sequence>
<gene>
    <name evidence="7" type="ORF">COEREDRAFT_16241</name>
</gene>
<evidence type="ECO:0000256" key="5">
    <source>
        <dbReference type="SAM" id="Phobius"/>
    </source>
</evidence>
<reference evidence="7 8" key="1">
    <citation type="journal article" date="2015" name="Genome Biol. Evol.">
        <title>Phylogenomic analyses indicate that early fungi evolved digesting cell walls of algal ancestors of land plants.</title>
        <authorList>
            <person name="Chang Y."/>
            <person name="Wang S."/>
            <person name="Sekimoto S."/>
            <person name="Aerts A.L."/>
            <person name="Choi C."/>
            <person name="Clum A."/>
            <person name="LaButti K.M."/>
            <person name="Lindquist E.A."/>
            <person name="Yee Ngan C."/>
            <person name="Ohm R.A."/>
            <person name="Salamov A.A."/>
            <person name="Grigoriev I.V."/>
            <person name="Spatafora J.W."/>
            <person name="Berbee M.L."/>
        </authorList>
    </citation>
    <scope>NUCLEOTIDE SEQUENCE [LARGE SCALE GENOMIC DNA]</scope>
    <source>
        <strain evidence="7 8">NRRL 1564</strain>
    </source>
</reference>
<comment type="subcellular location">
    <subcellularLocation>
        <location evidence="1">Membrane</location>
        <topology evidence="1">Multi-pass membrane protein</topology>
    </subcellularLocation>
</comment>
<dbReference type="Proteomes" id="UP000242474">
    <property type="component" value="Unassembled WGS sequence"/>
</dbReference>
<organism evidence="7 8">
    <name type="scientific">Coemansia reversa (strain ATCC 12441 / NRRL 1564)</name>
    <dbReference type="NCBI Taxonomy" id="763665"/>
    <lineage>
        <taxon>Eukaryota</taxon>
        <taxon>Fungi</taxon>
        <taxon>Fungi incertae sedis</taxon>
        <taxon>Zoopagomycota</taxon>
        <taxon>Kickxellomycotina</taxon>
        <taxon>Kickxellomycetes</taxon>
        <taxon>Kickxellales</taxon>
        <taxon>Kickxellaceae</taxon>
        <taxon>Coemansia</taxon>
    </lineage>
</organism>